<evidence type="ECO:0000256" key="4">
    <source>
        <dbReference type="ARBA" id="ARBA00023136"/>
    </source>
</evidence>
<dbReference type="PANTHER" id="PTHR11863">
    <property type="entry name" value="STEROL DESATURASE"/>
    <property type="match status" value="1"/>
</dbReference>
<dbReference type="Proteomes" id="UP000712080">
    <property type="component" value="Unassembled WGS sequence"/>
</dbReference>
<evidence type="ECO:0000259" key="6">
    <source>
        <dbReference type="Pfam" id="PF04116"/>
    </source>
</evidence>
<evidence type="ECO:0000256" key="2">
    <source>
        <dbReference type="ARBA" id="ARBA00022692"/>
    </source>
</evidence>
<protein>
    <submittedName>
        <fullName evidence="7">Sterol desaturase family protein</fullName>
    </submittedName>
</protein>
<keyword evidence="2 5" id="KW-0812">Transmembrane</keyword>
<evidence type="ECO:0000313" key="7">
    <source>
        <dbReference type="EMBL" id="NMH27802.1"/>
    </source>
</evidence>
<dbReference type="InterPro" id="IPR050307">
    <property type="entry name" value="Sterol_Desaturase_Related"/>
</dbReference>
<dbReference type="RefSeq" id="WP_169526819.1">
    <property type="nucleotide sequence ID" value="NZ_JAAMPU010000103.1"/>
</dbReference>
<organism evidence="7 8">
    <name type="scientific">Flavobacterium silvaticum</name>
    <dbReference type="NCBI Taxonomy" id="1852020"/>
    <lineage>
        <taxon>Bacteria</taxon>
        <taxon>Pseudomonadati</taxon>
        <taxon>Bacteroidota</taxon>
        <taxon>Flavobacteriia</taxon>
        <taxon>Flavobacteriales</taxon>
        <taxon>Flavobacteriaceae</taxon>
        <taxon>Flavobacterium</taxon>
    </lineage>
</organism>
<sequence length="245" mass="29163">MENAPYFKFLLLMGLRYFIMTGLAFLLFYVLFRNKFARLKIQRMFPKNKDYYREIKYSCLTLVIFSAYAVLVFRSPLTAYTKLYQDISQFGLAYFFGSVMLAILIHDTYFYWTHRLMHHPKLFRYIHLIHHKSHNPSPWAAYSFHPLEALIEGGVILVVVFLIPMHRGAVGLFMLAMFSFNVYGHLGYEILPKKFYRSRLGRIFNTGTNHNDHHHGVRGNFGLYFRFWDCVMHTEKEPTLKTDRQ</sequence>
<evidence type="ECO:0000256" key="5">
    <source>
        <dbReference type="SAM" id="Phobius"/>
    </source>
</evidence>
<dbReference type="GO" id="GO:0016020">
    <property type="term" value="C:membrane"/>
    <property type="evidence" value="ECO:0007669"/>
    <property type="project" value="UniProtKB-SubCell"/>
</dbReference>
<evidence type="ECO:0000256" key="3">
    <source>
        <dbReference type="ARBA" id="ARBA00022989"/>
    </source>
</evidence>
<dbReference type="GO" id="GO:0016491">
    <property type="term" value="F:oxidoreductase activity"/>
    <property type="evidence" value="ECO:0007669"/>
    <property type="project" value="InterPro"/>
</dbReference>
<dbReference type="GO" id="GO:0008610">
    <property type="term" value="P:lipid biosynthetic process"/>
    <property type="evidence" value="ECO:0007669"/>
    <property type="project" value="InterPro"/>
</dbReference>
<keyword evidence="8" id="KW-1185">Reference proteome</keyword>
<feature type="transmembrane region" description="Helical" evidence="5">
    <location>
        <begin position="169"/>
        <end position="191"/>
    </location>
</feature>
<keyword evidence="3 5" id="KW-1133">Transmembrane helix</keyword>
<feature type="transmembrane region" description="Helical" evidence="5">
    <location>
        <begin position="6"/>
        <end position="32"/>
    </location>
</feature>
<name>A0A972FTN0_9FLAO</name>
<dbReference type="InterPro" id="IPR006694">
    <property type="entry name" value="Fatty_acid_hydroxylase"/>
</dbReference>
<evidence type="ECO:0000256" key="1">
    <source>
        <dbReference type="ARBA" id="ARBA00004370"/>
    </source>
</evidence>
<evidence type="ECO:0000313" key="8">
    <source>
        <dbReference type="Proteomes" id="UP000712080"/>
    </source>
</evidence>
<reference evidence="7" key="1">
    <citation type="submission" date="2020-02" db="EMBL/GenBank/DDBJ databases">
        <title>Flavobacterium sp. genome.</title>
        <authorList>
            <person name="Jung H.S."/>
            <person name="Baek J.H."/>
            <person name="Jeon C.O."/>
        </authorList>
    </citation>
    <scope>NUCLEOTIDE SEQUENCE</scope>
    <source>
        <strain evidence="7">SE-s28</strain>
    </source>
</reference>
<feature type="transmembrane region" description="Helical" evidence="5">
    <location>
        <begin position="93"/>
        <end position="112"/>
    </location>
</feature>
<keyword evidence="4 5" id="KW-0472">Membrane</keyword>
<dbReference type="EMBL" id="JAAMPU010000103">
    <property type="protein sequence ID" value="NMH27802.1"/>
    <property type="molecule type" value="Genomic_DNA"/>
</dbReference>
<feature type="transmembrane region" description="Helical" evidence="5">
    <location>
        <begin position="139"/>
        <end position="163"/>
    </location>
</feature>
<dbReference type="Pfam" id="PF04116">
    <property type="entry name" value="FA_hydroxylase"/>
    <property type="match status" value="1"/>
</dbReference>
<dbReference type="AlphaFoldDB" id="A0A972FTN0"/>
<proteinExistence type="predicted"/>
<accession>A0A972FTN0</accession>
<dbReference type="GO" id="GO:0005506">
    <property type="term" value="F:iron ion binding"/>
    <property type="evidence" value="ECO:0007669"/>
    <property type="project" value="InterPro"/>
</dbReference>
<feature type="transmembrane region" description="Helical" evidence="5">
    <location>
        <begin position="53"/>
        <end position="73"/>
    </location>
</feature>
<comment type="caution">
    <text evidence="7">The sequence shown here is derived from an EMBL/GenBank/DDBJ whole genome shotgun (WGS) entry which is preliminary data.</text>
</comment>
<feature type="domain" description="Fatty acid hydroxylase" evidence="6">
    <location>
        <begin position="99"/>
        <end position="234"/>
    </location>
</feature>
<comment type="subcellular location">
    <subcellularLocation>
        <location evidence="1">Membrane</location>
    </subcellularLocation>
</comment>
<gene>
    <name evidence="7" type="ORF">G6047_07145</name>
</gene>